<protein>
    <submittedName>
        <fullName evidence="2">Phosphoglycolate phosphatase</fullName>
    </submittedName>
</protein>
<name>A0A2K3JWZ9_TRIPR</name>
<keyword evidence="1" id="KW-1133">Transmembrane helix</keyword>
<dbReference type="Gene3D" id="3.40.50.1000">
    <property type="entry name" value="HAD superfamily/HAD-like"/>
    <property type="match status" value="1"/>
</dbReference>
<evidence type="ECO:0000313" key="2">
    <source>
        <dbReference type="EMBL" id="PNX58542.1"/>
    </source>
</evidence>
<organism evidence="2 3">
    <name type="scientific">Trifolium pratense</name>
    <name type="common">Red clover</name>
    <dbReference type="NCBI Taxonomy" id="57577"/>
    <lineage>
        <taxon>Eukaryota</taxon>
        <taxon>Viridiplantae</taxon>
        <taxon>Streptophyta</taxon>
        <taxon>Embryophyta</taxon>
        <taxon>Tracheophyta</taxon>
        <taxon>Spermatophyta</taxon>
        <taxon>Magnoliopsida</taxon>
        <taxon>eudicotyledons</taxon>
        <taxon>Gunneridae</taxon>
        <taxon>Pentapetalae</taxon>
        <taxon>rosids</taxon>
        <taxon>fabids</taxon>
        <taxon>Fabales</taxon>
        <taxon>Fabaceae</taxon>
        <taxon>Papilionoideae</taxon>
        <taxon>50 kb inversion clade</taxon>
        <taxon>NPAAA clade</taxon>
        <taxon>Hologalegina</taxon>
        <taxon>IRL clade</taxon>
        <taxon>Trifolieae</taxon>
        <taxon>Trifolium</taxon>
    </lineage>
</organism>
<dbReference type="InterPro" id="IPR036412">
    <property type="entry name" value="HAD-like_sf"/>
</dbReference>
<reference evidence="2 3" key="1">
    <citation type="journal article" date="2014" name="Am. J. Bot.">
        <title>Genome assembly and annotation for red clover (Trifolium pratense; Fabaceae).</title>
        <authorList>
            <person name="Istvanek J."/>
            <person name="Jaros M."/>
            <person name="Krenek A."/>
            <person name="Repkova J."/>
        </authorList>
    </citation>
    <scope>NUCLEOTIDE SEQUENCE [LARGE SCALE GENOMIC DNA]</scope>
    <source>
        <strain evidence="3">cv. Tatra</strain>
        <tissue evidence="2">Young leaves</tissue>
    </source>
</reference>
<keyword evidence="1" id="KW-0812">Transmembrane</keyword>
<dbReference type="InterPro" id="IPR006357">
    <property type="entry name" value="HAD-SF_hydro_IIA"/>
</dbReference>
<reference evidence="2 3" key="2">
    <citation type="journal article" date="2017" name="Front. Plant Sci.">
        <title>Gene Classification and Mining of Molecular Markers Useful in Red Clover (Trifolium pratense) Breeding.</title>
        <authorList>
            <person name="Istvanek J."/>
            <person name="Dluhosova J."/>
            <person name="Dluhos P."/>
            <person name="Patkova L."/>
            <person name="Nedelnik J."/>
            <person name="Repkova J."/>
        </authorList>
    </citation>
    <scope>NUCLEOTIDE SEQUENCE [LARGE SCALE GENOMIC DNA]</scope>
    <source>
        <strain evidence="3">cv. Tatra</strain>
        <tissue evidence="2">Young leaves</tissue>
    </source>
</reference>
<dbReference type="Pfam" id="PF13344">
    <property type="entry name" value="Hydrolase_6"/>
    <property type="match status" value="1"/>
</dbReference>
<dbReference type="ExpressionAtlas" id="A0A2K3JWZ9">
    <property type="expression patterns" value="baseline"/>
</dbReference>
<dbReference type="PANTHER" id="PTHR19288">
    <property type="entry name" value="4-NITROPHENYLPHOSPHATASE-RELATED"/>
    <property type="match status" value="1"/>
</dbReference>
<proteinExistence type="predicted"/>
<gene>
    <name evidence="2" type="ORF">L195_g059244</name>
</gene>
<dbReference type="PANTHER" id="PTHR19288:SF75">
    <property type="entry name" value="PHOSPHOGLYCOLATE PHOSPHATASE 2"/>
    <property type="match status" value="1"/>
</dbReference>
<sequence length="75" mass="8402">GKKLVFVTNNSWKSRSQFAEKFKSLGISVSPDEIFSSSFAAAMYLKLNNFPTQKKVLSCIAYSIASTCFIFYVTN</sequence>
<feature type="non-terminal residue" evidence="2">
    <location>
        <position position="1"/>
    </location>
</feature>
<dbReference type="SUPFAM" id="SSF56784">
    <property type="entry name" value="HAD-like"/>
    <property type="match status" value="1"/>
</dbReference>
<dbReference type="GO" id="GO:0005737">
    <property type="term" value="C:cytoplasm"/>
    <property type="evidence" value="ECO:0007669"/>
    <property type="project" value="TreeGrafter"/>
</dbReference>
<dbReference type="InterPro" id="IPR023214">
    <property type="entry name" value="HAD_sf"/>
</dbReference>
<dbReference type="STRING" id="57577.A0A2K3JWZ9"/>
<evidence type="ECO:0000313" key="3">
    <source>
        <dbReference type="Proteomes" id="UP000236291"/>
    </source>
</evidence>
<keyword evidence="1" id="KW-0472">Membrane</keyword>
<feature type="transmembrane region" description="Helical" evidence="1">
    <location>
        <begin position="56"/>
        <end position="74"/>
    </location>
</feature>
<dbReference type="GO" id="GO:0016791">
    <property type="term" value="F:phosphatase activity"/>
    <property type="evidence" value="ECO:0007669"/>
    <property type="project" value="TreeGrafter"/>
</dbReference>
<accession>A0A2K3JWZ9</accession>
<evidence type="ECO:0000256" key="1">
    <source>
        <dbReference type="SAM" id="Phobius"/>
    </source>
</evidence>
<comment type="caution">
    <text evidence="2">The sequence shown here is derived from an EMBL/GenBank/DDBJ whole genome shotgun (WGS) entry which is preliminary data.</text>
</comment>
<dbReference type="Proteomes" id="UP000236291">
    <property type="component" value="Unassembled WGS sequence"/>
</dbReference>
<dbReference type="EMBL" id="ASHM01128167">
    <property type="protein sequence ID" value="PNX58542.1"/>
    <property type="molecule type" value="Genomic_DNA"/>
</dbReference>
<dbReference type="AlphaFoldDB" id="A0A2K3JWZ9"/>